<dbReference type="AlphaFoldDB" id="A0A543CPQ0"/>
<dbReference type="InterPro" id="IPR017517">
    <property type="entry name" value="Maleyloyr_isom"/>
</dbReference>
<proteinExistence type="predicted"/>
<dbReference type="SUPFAM" id="SSF109854">
    <property type="entry name" value="DinB/YfiT-like putative metalloenzymes"/>
    <property type="match status" value="1"/>
</dbReference>
<accession>A0A543CPQ0</accession>
<organism evidence="3 4">
    <name type="scientific">Actinoallomurus bryophytorum</name>
    <dbReference type="NCBI Taxonomy" id="1490222"/>
    <lineage>
        <taxon>Bacteria</taxon>
        <taxon>Bacillati</taxon>
        <taxon>Actinomycetota</taxon>
        <taxon>Actinomycetes</taxon>
        <taxon>Streptosporangiales</taxon>
        <taxon>Thermomonosporaceae</taxon>
        <taxon>Actinoallomurus</taxon>
    </lineage>
</organism>
<feature type="region of interest" description="Disordered" evidence="1">
    <location>
        <begin position="215"/>
        <end position="238"/>
    </location>
</feature>
<feature type="region of interest" description="Disordered" evidence="1">
    <location>
        <begin position="67"/>
        <end position="88"/>
    </location>
</feature>
<dbReference type="NCBIfam" id="TIGR03083">
    <property type="entry name" value="maleylpyruvate isomerase family mycothiol-dependent enzyme"/>
    <property type="match status" value="1"/>
</dbReference>
<feature type="compositionally biased region" description="Pro residues" evidence="1">
    <location>
        <begin position="223"/>
        <end position="232"/>
    </location>
</feature>
<evidence type="ECO:0000256" key="1">
    <source>
        <dbReference type="SAM" id="MobiDB-lite"/>
    </source>
</evidence>
<keyword evidence="3" id="KW-0670">Pyruvate</keyword>
<sequence length="238" mass="26508">MEDVRTTLAEIDQASERLMETAEKLTDQDLSAPSRLPGWSRGHVLAHLVRNTDSCWNLLEWARTGAEHPQYPSNESRDAGIEANSGRPGDELRAELRIAVERFALQAATMPEVAWQSMIKARAGWAHPAWFVLNRRWREIQAHHIDLDFGYVYTDWPLAYVRWELAETLDAIRLDGGLAAGRVRATDLDVDVRLGDGPEVSAPAHELLGWLTARGGPSSAGWPTPPPWPPPSAGWRPA</sequence>
<evidence type="ECO:0000259" key="2">
    <source>
        <dbReference type="Pfam" id="PF11716"/>
    </source>
</evidence>
<evidence type="ECO:0000313" key="4">
    <source>
        <dbReference type="Proteomes" id="UP000316096"/>
    </source>
</evidence>
<comment type="caution">
    <text evidence="3">The sequence shown here is derived from an EMBL/GenBank/DDBJ whole genome shotgun (WGS) entry which is preliminary data.</text>
</comment>
<reference evidence="3 4" key="1">
    <citation type="submission" date="2019-06" db="EMBL/GenBank/DDBJ databases">
        <title>Sequencing the genomes of 1000 actinobacteria strains.</title>
        <authorList>
            <person name="Klenk H.-P."/>
        </authorList>
    </citation>
    <scope>NUCLEOTIDE SEQUENCE [LARGE SCALE GENOMIC DNA]</scope>
    <source>
        <strain evidence="3 4">DSM 102200</strain>
    </source>
</reference>
<keyword evidence="3" id="KW-0413">Isomerase</keyword>
<dbReference type="GO" id="GO:0046872">
    <property type="term" value="F:metal ion binding"/>
    <property type="evidence" value="ECO:0007669"/>
    <property type="project" value="InterPro"/>
</dbReference>
<gene>
    <name evidence="3" type="ORF">FB559_4603</name>
</gene>
<protein>
    <submittedName>
        <fullName evidence="3">Maleylpyruvate isomerase</fullName>
    </submittedName>
</protein>
<dbReference type="Gene3D" id="1.20.120.450">
    <property type="entry name" value="dinb family like domain"/>
    <property type="match status" value="1"/>
</dbReference>
<dbReference type="OrthoDB" id="5118203at2"/>
<keyword evidence="4" id="KW-1185">Reference proteome</keyword>
<dbReference type="EMBL" id="VFOZ01000001">
    <property type="protein sequence ID" value="TQL98950.1"/>
    <property type="molecule type" value="Genomic_DNA"/>
</dbReference>
<evidence type="ECO:0000313" key="3">
    <source>
        <dbReference type="EMBL" id="TQL98950.1"/>
    </source>
</evidence>
<dbReference type="Proteomes" id="UP000316096">
    <property type="component" value="Unassembled WGS sequence"/>
</dbReference>
<dbReference type="RefSeq" id="WP_141957496.1">
    <property type="nucleotide sequence ID" value="NZ_VFOZ01000001.1"/>
</dbReference>
<dbReference type="InterPro" id="IPR024344">
    <property type="entry name" value="MDMPI_metal-binding"/>
</dbReference>
<dbReference type="InterPro" id="IPR034660">
    <property type="entry name" value="DinB/YfiT-like"/>
</dbReference>
<name>A0A543CPQ0_9ACTN</name>
<dbReference type="Pfam" id="PF11716">
    <property type="entry name" value="MDMPI_N"/>
    <property type="match status" value="1"/>
</dbReference>
<feature type="domain" description="Mycothiol-dependent maleylpyruvate isomerase metal-binding" evidence="2">
    <location>
        <begin position="12"/>
        <end position="147"/>
    </location>
</feature>
<dbReference type="GO" id="GO:0016853">
    <property type="term" value="F:isomerase activity"/>
    <property type="evidence" value="ECO:0007669"/>
    <property type="project" value="UniProtKB-KW"/>
</dbReference>